<dbReference type="Proteomes" id="UP000054485">
    <property type="component" value="Unassembled WGS sequence"/>
</dbReference>
<evidence type="ECO:0000313" key="2">
    <source>
        <dbReference type="EMBL" id="KIK38894.1"/>
    </source>
</evidence>
<dbReference type="EMBL" id="KN835369">
    <property type="protein sequence ID" value="KIK38894.1"/>
    <property type="molecule type" value="Genomic_DNA"/>
</dbReference>
<accession>A0A0D0AL94</accession>
<evidence type="ECO:0000259" key="1">
    <source>
        <dbReference type="Pfam" id="PF06985"/>
    </source>
</evidence>
<dbReference type="PANTHER" id="PTHR10622">
    <property type="entry name" value="HET DOMAIN-CONTAINING PROTEIN"/>
    <property type="match status" value="1"/>
</dbReference>
<name>A0A0D0AL94_9AGAM</name>
<keyword evidence="3" id="KW-1185">Reference proteome</keyword>
<dbReference type="OrthoDB" id="674604at2759"/>
<dbReference type="Pfam" id="PF06985">
    <property type="entry name" value="HET"/>
    <property type="match status" value="1"/>
</dbReference>
<protein>
    <recommendedName>
        <fullName evidence="1">Heterokaryon incompatibility domain-containing protein</fullName>
    </recommendedName>
</protein>
<dbReference type="InParanoid" id="A0A0D0AL94"/>
<dbReference type="HOGENOM" id="CLU_000288_138_1_1"/>
<dbReference type="PANTHER" id="PTHR10622:SF10">
    <property type="entry name" value="HET DOMAIN-CONTAINING PROTEIN"/>
    <property type="match status" value="1"/>
</dbReference>
<dbReference type="InterPro" id="IPR010730">
    <property type="entry name" value="HET"/>
</dbReference>
<feature type="domain" description="Heterokaryon incompatibility" evidence="1">
    <location>
        <begin position="61"/>
        <end position="147"/>
    </location>
</feature>
<dbReference type="AlphaFoldDB" id="A0A0D0AL94"/>
<reference evidence="3" key="2">
    <citation type="submission" date="2015-01" db="EMBL/GenBank/DDBJ databases">
        <title>Evolutionary Origins and Diversification of the Mycorrhizal Mutualists.</title>
        <authorList>
            <consortium name="DOE Joint Genome Institute"/>
            <consortium name="Mycorrhizal Genomics Consortium"/>
            <person name="Kohler A."/>
            <person name="Kuo A."/>
            <person name="Nagy L.G."/>
            <person name="Floudas D."/>
            <person name="Copeland A."/>
            <person name="Barry K.W."/>
            <person name="Cichocki N."/>
            <person name="Veneault-Fourrey C."/>
            <person name="LaButti K."/>
            <person name="Lindquist E.A."/>
            <person name="Lipzen A."/>
            <person name="Lundell T."/>
            <person name="Morin E."/>
            <person name="Murat C."/>
            <person name="Riley R."/>
            <person name="Ohm R."/>
            <person name="Sun H."/>
            <person name="Tunlid A."/>
            <person name="Henrissat B."/>
            <person name="Grigoriev I.V."/>
            <person name="Hibbett D.S."/>
            <person name="Martin F."/>
        </authorList>
    </citation>
    <scope>NUCLEOTIDE SEQUENCE [LARGE SCALE GENOMIC DNA]</scope>
    <source>
        <strain evidence="3">UH-Slu-Lm8-n1</strain>
    </source>
</reference>
<sequence>MPIDSKEHNLDKFDNYVMNDIPIRLIRLSDMKLVGRNEVRNTFRGSVDTNIYFYPSELVKYAILSHRWLDEGEPTYEEMKAGTAEGPGREKLEGFCRKAKEYNVEFAWSDTCCIDKSSSTELDESIRSMFRWYENSHICIVHLAQSKTIEDITNDEWTKRGWTLQELLAPHKIKFFNKYWMPMTVDLNDKAPRTDPDASSSILRALETATGIPRDVLASDNGCIHWKRVDERMAWAAGRKTTRVEDAAYSLMGIFHVSLQIAYGEGRDRAFCRLIEAIMQAGDPSVLNWRGEMPALDNGGSRAFPRSPSSFLGCEDQKFDFHQPLEMTKTSLGLRIPLVILPLHLTSSSADRLVLQCSFYPDLSITVAGDFSCHLGGCQYAFGIVNYSIIGDGTCEVLGIRGRSAGMVLFREPTDSHGYQTLSSTDISGLHFTSPPKLTLSGLKLLDGDRRLAVVDFPNRRSRSYFCIHREYLQTIYI</sequence>
<dbReference type="STRING" id="930992.A0A0D0AL94"/>
<organism evidence="2 3">
    <name type="scientific">Suillus luteus UH-Slu-Lm8-n1</name>
    <dbReference type="NCBI Taxonomy" id="930992"/>
    <lineage>
        <taxon>Eukaryota</taxon>
        <taxon>Fungi</taxon>
        <taxon>Dikarya</taxon>
        <taxon>Basidiomycota</taxon>
        <taxon>Agaricomycotina</taxon>
        <taxon>Agaricomycetes</taxon>
        <taxon>Agaricomycetidae</taxon>
        <taxon>Boletales</taxon>
        <taxon>Suillineae</taxon>
        <taxon>Suillaceae</taxon>
        <taxon>Suillus</taxon>
    </lineage>
</organism>
<reference evidence="2 3" key="1">
    <citation type="submission" date="2014-04" db="EMBL/GenBank/DDBJ databases">
        <authorList>
            <consortium name="DOE Joint Genome Institute"/>
            <person name="Kuo A."/>
            <person name="Ruytinx J."/>
            <person name="Rineau F."/>
            <person name="Colpaert J."/>
            <person name="Kohler A."/>
            <person name="Nagy L.G."/>
            <person name="Floudas D."/>
            <person name="Copeland A."/>
            <person name="Barry K.W."/>
            <person name="Cichocki N."/>
            <person name="Veneault-Fourrey C."/>
            <person name="LaButti K."/>
            <person name="Lindquist E.A."/>
            <person name="Lipzen A."/>
            <person name="Lundell T."/>
            <person name="Morin E."/>
            <person name="Murat C."/>
            <person name="Sun H."/>
            <person name="Tunlid A."/>
            <person name="Henrissat B."/>
            <person name="Grigoriev I.V."/>
            <person name="Hibbett D.S."/>
            <person name="Martin F."/>
            <person name="Nordberg H.P."/>
            <person name="Cantor M.N."/>
            <person name="Hua S.X."/>
        </authorList>
    </citation>
    <scope>NUCLEOTIDE SEQUENCE [LARGE SCALE GENOMIC DNA]</scope>
    <source>
        <strain evidence="2 3">UH-Slu-Lm8-n1</strain>
    </source>
</reference>
<evidence type="ECO:0000313" key="3">
    <source>
        <dbReference type="Proteomes" id="UP000054485"/>
    </source>
</evidence>
<gene>
    <name evidence="2" type="ORF">CY34DRAFT_366160</name>
</gene>
<proteinExistence type="predicted"/>